<dbReference type="SUPFAM" id="SSF51445">
    <property type="entry name" value="(Trans)glycosidases"/>
    <property type="match status" value="1"/>
</dbReference>
<feature type="compositionally biased region" description="Low complexity" evidence="7">
    <location>
        <begin position="15"/>
        <end position="42"/>
    </location>
</feature>
<proteinExistence type="inferred from homology"/>
<keyword evidence="10" id="KW-1185">Reference proteome</keyword>
<evidence type="ECO:0000256" key="7">
    <source>
        <dbReference type="SAM" id="MobiDB-lite"/>
    </source>
</evidence>
<dbReference type="Pfam" id="PF17189">
    <property type="entry name" value="Glyco_hydro_30C"/>
    <property type="match status" value="1"/>
</dbReference>
<dbReference type="GO" id="GO:0016020">
    <property type="term" value="C:membrane"/>
    <property type="evidence" value="ECO:0007669"/>
    <property type="project" value="GOC"/>
</dbReference>
<evidence type="ECO:0000259" key="9">
    <source>
        <dbReference type="Pfam" id="PF17189"/>
    </source>
</evidence>
<keyword evidence="4" id="KW-0732">Signal</keyword>
<comment type="similarity">
    <text evidence="2 6">Belongs to the glycosyl hydrolase 30 family.</text>
</comment>
<dbReference type="InterPro" id="IPR017853">
    <property type="entry name" value="GH"/>
</dbReference>
<dbReference type="AlphaFoldDB" id="A0A914GXF0"/>
<accession>A0A914GXF0</accession>
<sequence>MCRGQPDSGHDRSGQSDSGQSDSGQLDSGQSDSGQLDSGQSDMDNPTVRTYDRSGQSDSGQSDSEDNTTEVDNRTVDNSTSLRNISVFDEVEGRRWTVPLGGDSIVTAVGFLICLAEWKPCKKRKFDQDSFVCVCSAEHCDSPEAIGDLNDSHKLVYYVSDPAEKRLARFELAQTANNAATDKGIVEVRVDASQKRQTIFGFGGAFTDAAGINLNALNEQTRDALLGAYYDPKIGIGYTTGRVPIASCDFSTREYSYLDTPERLRPHHFCIPYLHAAKKLVGEALRLYATPWSAPGWMKNTGRMIGWGFLKGSVDDKYYRSYAHYLQRFFEEYARHGVTFWGVSVQNEPGSGSMPFWTFQAMYLSAKTQREFAVKLLSPALKQSPASKNLKIIAHEFQRSDVFEMAQKLYGTPESIQAIDGIALEKTHNLRPDKFILASEACNGFLANDHMVLLGNWTRGRAYAHDILNDLRNWVVGWTDWNLCLDLEGGPNLVRNFVDSPIRKSAKFSAGEFYKQPMFYALGHFSRFVPRDSVVISSTLFSADGTKLADKTLEKENVEHIAFQTPNGLRVLVLINPDQSLRNISVFDEVEGRRWTVPLTGDSIVTAVWKPKKALKE</sequence>
<dbReference type="WBParaSite" id="Gr19_v10_g11646.t1">
    <property type="protein sequence ID" value="Gr19_v10_g11646.t1"/>
    <property type="gene ID" value="Gr19_v10_g11646"/>
</dbReference>
<dbReference type="GO" id="GO:0006680">
    <property type="term" value="P:glucosylceramide catabolic process"/>
    <property type="evidence" value="ECO:0007669"/>
    <property type="project" value="TreeGrafter"/>
</dbReference>
<feature type="domain" description="Glycosyl hydrolase family 30 beta sandwich" evidence="9">
    <location>
        <begin position="555"/>
        <end position="606"/>
    </location>
</feature>
<evidence type="ECO:0000256" key="5">
    <source>
        <dbReference type="ARBA" id="ARBA00022801"/>
    </source>
</evidence>
<feature type="domain" description="Glycosyl hydrolase family 30 TIM-barrel" evidence="8">
    <location>
        <begin position="200"/>
        <end position="529"/>
    </location>
</feature>
<keyword evidence="6" id="KW-0443">Lipid metabolism</keyword>
<evidence type="ECO:0000256" key="4">
    <source>
        <dbReference type="ARBA" id="ARBA00022729"/>
    </source>
</evidence>
<keyword evidence="6" id="KW-0746">Sphingolipid metabolism</keyword>
<dbReference type="Proteomes" id="UP000887572">
    <property type="component" value="Unplaced"/>
</dbReference>
<evidence type="ECO:0000313" key="10">
    <source>
        <dbReference type="Proteomes" id="UP000887572"/>
    </source>
</evidence>
<comment type="catalytic activity">
    <reaction evidence="1">
        <text>a beta-D-glucosyl-(1&lt;-&gt;1')-N-acylsphing-4-enine + H2O = an N-acylsphing-4-enine + D-glucose</text>
        <dbReference type="Rhea" id="RHEA:13269"/>
        <dbReference type="ChEBI" id="CHEBI:4167"/>
        <dbReference type="ChEBI" id="CHEBI:15377"/>
        <dbReference type="ChEBI" id="CHEBI:22801"/>
        <dbReference type="ChEBI" id="CHEBI:52639"/>
        <dbReference type="EC" id="3.2.1.45"/>
    </reaction>
    <physiologicalReaction direction="left-to-right" evidence="1">
        <dbReference type="Rhea" id="RHEA:13270"/>
    </physiologicalReaction>
</comment>
<protein>
    <recommendedName>
        <fullName evidence="3 6">Glucosylceramidase</fullName>
        <ecNumber evidence="3 6">3.2.1.45</ecNumber>
    </recommendedName>
</protein>
<dbReference type="Gene3D" id="3.20.20.80">
    <property type="entry name" value="Glycosidases"/>
    <property type="match status" value="1"/>
</dbReference>
<evidence type="ECO:0000256" key="2">
    <source>
        <dbReference type="ARBA" id="ARBA00005382"/>
    </source>
</evidence>
<evidence type="ECO:0000256" key="3">
    <source>
        <dbReference type="ARBA" id="ARBA00012658"/>
    </source>
</evidence>
<dbReference type="InterPro" id="IPR033452">
    <property type="entry name" value="GH30_C"/>
</dbReference>
<evidence type="ECO:0000313" key="11">
    <source>
        <dbReference type="WBParaSite" id="Gr19_v10_g11646.t1"/>
    </source>
</evidence>
<feature type="region of interest" description="Disordered" evidence="7">
    <location>
        <begin position="1"/>
        <end position="77"/>
    </location>
</feature>
<evidence type="ECO:0000256" key="6">
    <source>
        <dbReference type="RuleBase" id="RU361188"/>
    </source>
</evidence>
<evidence type="ECO:0000256" key="1">
    <source>
        <dbReference type="ARBA" id="ARBA00001013"/>
    </source>
</evidence>
<dbReference type="PRINTS" id="PR00843">
    <property type="entry name" value="GLHYDRLASE30"/>
</dbReference>
<organism evidence="10 11">
    <name type="scientific">Globodera rostochiensis</name>
    <name type="common">Golden nematode worm</name>
    <name type="synonym">Heterodera rostochiensis</name>
    <dbReference type="NCBI Taxonomy" id="31243"/>
    <lineage>
        <taxon>Eukaryota</taxon>
        <taxon>Metazoa</taxon>
        <taxon>Ecdysozoa</taxon>
        <taxon>Nematoda</taxon>
        <taxon>Chromadorea</taxon>
        <taxon>Rhabditida</taxon>
        <taxon>Tylenchina</taxon>
        <taxon>Tylenchomorpha</taxon>
        <taxon>Tylenchoidea</taxon>
        <taxon>Heteroderidae</taxon>
        <taxon>Heteroderinae</taxon>
        <taxon>Globodera</taxon>
    </lineage>
</organism>
<dbReference type="InterPro" id="IPR001139">
    <property type="entry name" value="Glyco_hydro_30"/>
</dbReference>
<evidence type="ECO:0000259" key="8">
    <source>
        <dbReference type="Pfam" id="PF02055"/>
    </source>
</evidence>
<name>A0A914GXF0_GLORO</name>
<reference evidence="11" key="1">
    <citation type="submission" date="2022-11" db="UniProtKB">
        <authorList>
            <consortium name="WormBaseParasite"/>
        </authorList>
    </citation>
    <scope>IDENTIFICATION</scope>
</reference>
<dbReference type="InterPro" id="IPR013780">
    <property type="entry name" value="Glyco_hydro_b"/>
</dbReference>
<keyword evidence="5 6" id="KW-0378">Hydrolase</keyword>
<dbReference type="PANTHER" id="PTHR11069">
    <property type="entry name" value="GLUCOSYLCERAMIDASE"/>
    <property type="match status" value="1"/>
</dbReference>
<dbReference type="Pfam" id="PF02055">
    <property type="entry name" value="Glyco_hydro_30"/>
    <property type="match status" value="1"/>
</dbReference>
<keyword evidence="6" id="KW-0326">Glycosidase</keyword>
<dbReference type="PANTHER" id="PTHR11069:SF23">
    <property type="entry name" value="LYSOSOMAL ACID GLUCOSYLCERAMIDASE"/>
    <property type="match status" value="1"/>
</dbReference>
<dbReference type="Gene3D" id="2.60.40.1180">
    <property type="entry name" value="Golgi alpha-mannosidase II"/>
    <property type="match status" value="1"/>
</dbReference>
<dbReference type="GO" id="GO:0004348">
    <property type="term" value="F:glucosylceramidase activity"/>
    <property type="evidence" value="ECO:0007669"/>
    <property type="project" value="UniProtKB-EC"/>
</dbReference>
<dbReference type="InterPro" id="IPR033453">
    <property type="entry name" value="Glyco_hydro_30_TIM-barrel"/>
</dbReference>
<dbReference type="EC" id="3.2.1.45" evidence="3 6"/>